<evidence type="ECO:0000313" key="14">
    <source>
        <dbReference type="Proteomes" id="UP001242368"/>
    </source>
</evidence>
<evidence type="ECO:0000256" key="2">
    <source>
        <dbReference type="ARBA" id="ARBA00022448"/>
    </source>
</evidence>
<keyword evidence="7 8" id="KW-0998">Cell outer membrane</keyword>
<evidence type="ECO:0000256" key="1">
    <source>
        <dbReference type="ARBA" id="ARBA00004571"/>
    </source>
</evidence>
<keyword evidence="4 8" id="KW-0812">Transmembrane</keyword>
<dbReference type="InterPro" id="IPR039426">
    <property type="entry name" value="TonB-dep_rcpt-like"/>
</dbReference>
<reference evidence="14" key="1">
    <citation type="journal article" date="2019" name="Int. J. Syst. Evol. Microbiol.">
        <title>The Global Catalogue of Microorganisms (GCM) 10K type strain sequencing project: providing services to taxonomists for standard genome sequencing and annotation.</title>
        <authorList>
            <consortium name="The Broad Institute Genomics Platform"/>
            <consortium name="The Broad Institute Genome Sequencing Center for Infectious Disease"/>
            <person name="Wu L."/>
            <person name="Ma J."/>
        </authorList>
    </citation>
    <scope>NUCLEOTIDE SEQUENCE [LARGE SCALE GENOMIC DNA]</scope>
    <source>
        <strain evidence="14">CECT 7184</strain>
    </source>
</reference>
<dbReference type="PROSITE" id="PS52016">
    <property type="entry name" value="TONB_DEPENDENT_REC_3"/>
    <property type="match status" value="1"/>
</dbReference>
<comment type="caution">
    <text evidence="13">The sequence shown here is derived from an EMBL/GenBank/DDBJ whole genome shotgun (WGS) entry which is preliminary data.</text>
</comment>
<dbReference type="InterPro" id="IPR036942">
    <property type="entry name" value="Beta-barrel_TonB_sf"/>
</dbReference>
<evidence type="ECO:0000256" key="9">
    <source>
        <dbReference type="RuleBase" id="RU003357"/>
    </source>
</evidence>
<evidence type="ECO:0000256" key="4">
    <source>
        <dbReference type="ARBA" id="ARBA00022692"/>
    </source>
</evidence>
<dbReference type="PANTHER" id="PTHR30069:SF50">
    <property type="entry name" value="TONB-DEPENDENT RECEPTOR HI_1217-RELATED"/>
    <property type="match status" value="1"/>
</dbReference>
<dbReference type="InterPro" id="IPR012910">
    <property type="entry name" value="Plug_dom"/>
</dbReference>
<evidence type="ECO:0000259" key="12">
    <source>
        <dbReference type="Pfam" id="PF07715"/>
    </source>
</evidence>
<comment type="similarity">
    <text evidence="8 9">Belongs to the TonB-dependent receptor family.</text>
</comment>
<comment type="subcellular location">
    <subcellularLocation>
        <location evidence="1 8">Cell outer membrane</location>
        <topology evidence="1 8">Multi-pass membrane protein</topology>
    </subcellularLocation>
</comment>
<dbReference type="Pfam" id="PF07715">
    <property type="entry name" value="Plug"/>
    <property type="match status" value="1"/>
</dbReference>
<keyword evidence="14" id="KW-1185">Reference proteome</keyword>
<dbReference type="RefSeq" id="WP_290363809.1">
    <property type="nucleotide sequence ID" value="NZ_JAUFQU010000001.1"/>
</dbReference>
<evidence type="ECO:0000256" key="7">
    <source>
        <dbReference type="ARBA" id="ARBA00023237"/>
    </source>
</evidence>
<organism evidence="13 14">
    <name type="scientific">Paenimyroides ceti</name>
    <dbReference type="NCBI Taxonomy" id="395087"/>
    <lineage>
        <taxon>Bacteria</taxon>
        <taxon>Pseudomonadati</taxon>
        <taxon>Bacteroidota</taxon>
        <taxon>Flavobacteriia</taxon>
        <taxon>Flavobacteriales</taxon>
        <taxon>Flavobacteriaceae</taxon>
        <taxon>Paenimyroides</taxon>
    </lineage>
</organism>
<evidence type="ECO:0000313" key="13">
    <source>
        <dbReference type="EMBL" id="MDN3707857.1"/>
    </source>
</evidence>
<feature type="domain" description="TonB-dependent receptor-like beta-barrel" evidence="11">
    <location>
        <begin position="229"/>
        <end position="589"/>
    </location>
</feature>
<evidence type="ECO:0000256" key="5">
    <source>
        <dbReference type="ARBA" id="ARBA00023077"/>
    </source>
</evidence>
<feature type="chain" id="PRO_5045608784" evidence="10">
    <location>
        <begin position="18"/>
        <end position="618"/>
    </location>
</feature>
<dbReference type="Pfam" id="PF00593">
    <property type="entry name" value="TonB_dep_Rec_b-barrel"/>
    <property type="match status" value="1"/>
</dbReference>
<feature type="domain" description="TonB-dependent receptor plug" evidence="12">
    <location>
        <begin position="43"/>
        <end position="147"/>
    </location>
</feature>
<name>A0ABT8CXH5_9FLAO</name>
<dbReference type="PANTHER" id="PTHR30069">
    <property type="entry name" value="TONB-DEPENDENT OUTER MEMBRANE RECEPTOR"/>
    <property type="match status" value="1"/>
</dbReference>
<accession>A0ABT8CXH5</accession>
<dbReference type="SUPFAM" id="SSF56935">
    <property type="entry name" value="Porins"/>
    <property type="match status" value="1"/>
</dbReference>
<dbReference type="Gene3D" id="2.170.130.10">
    <property type="entry name" value="TonB-dependent receptor, plug domain"/>
    <property type="match status" value="1"/>
</dbReference>
<proteinExistence type="inferred from homology"/>
<feature type="signal peptide" evidence="10">
    <location>
        <begin position="1"/>
        <end position="17"/>
    </location>
</feature>
<keyword evidence="3 8" id="KW-1134">Transmembrane beta strand</keyword>
<keyword evidence="13" id="KW-0675">Receptor</keyword>
<sequence length="618" mass="70090">MRKQLLFMMLLAIQANAQQEPEPSSALEEMVIQSNRLHIPITEQNRNITVITADEIQKLPAKTLNEVLSYVAGVDLRQRGPFGTQADISIDGGSFEQTLVLINGIRVTDAQTAHNTLNLPIPPEAIERIEILRGPAARIYGINSLTGAVNIVTRQPKNNGIFAHAFAGSNFKKDKEGNGELFNGRGIQLGGSYTAAKHTHQLYGSHESGSGYRYNTAYHNNKLFYQGEIIPNEFNKIDVLAGWANNSFGANGFYAAPGDKESQEIVNTTLVSVRSRHRLSDRFTLSPQIGYRYNYDDYRYFRYDLSKARSQHYSNSVTAEISGNYQVNFGEFGFGTEARYEQISSSNIGDHERENYGLYGEFRTRQIPRVDLTLGAYINYNSVFGWQVFPGIDVSYALQQDLKIVFNTGTSQRIPSFTDLYLDQRPGNIGNAALSPETAYQVEGGIKFNRNAWETKAIVFYRGIQDFIDWTRETTDVPWQANNVGKLKTTGLNASVVYTLEQETSRWKIGVSYTYLNPEMETNHEKSSKYRLENFKHQLVNTIGFTKNNWSLLLANRFNQRISSKDYFISDVRASYQHKQFNYYIDFQNIFDKTFIEAGAVPMPGRWFSAGIKFNTIL</sequence>
<evidence type="ECO:0000259" key="11">
    <source>
        <dbReference type="Pfam" id="PF00593"/>
    </source>
</evidence>
<keyword evidence="2 8" id="KW-0813">Transport</keyword>
<gene>
    <name evidence="13" type="ORF">QW060_12140</name>
</gene>
<keyword evidence="5 9" id="KW-0798">TonB box</keyword>
<dbReference type="EMBL" id="JAUFQU010000001">
    <property type="protein sequence ID" value="MDN3707857.1"/>
    <property type="molecule type" value="Genomic_DNA"/>
</dbReference>
<dbReference type="InterPro" id="IPR037066">
    <property type="entry name" value="Plug_dom_sf"/>
</dbReference>
<dbReference type="InterPro" id="IPR000531">
    <property type="entry name" value="Beta-barrel_TonB"/>
</dbReference>
<dbReference type="Proteomes" id="UP001242368">
    <property type="component" value="Unassembled WGS sequence"/>
</dbReference>
<evidence type="ECO:0000256" key="8">
    <source>
        <dbReference type="PROSITE-ProRule" id="PRU01360"/>
    </source>
</evidence>
<protein>
    <submittedName>
        <fullName evidence="13">TonB-dependent receptor</fullName>
    </submittedName>
</protein>
<evidence type="ECO:0000256" key="3">
    <source>
        <dbReference type="ARBA" id="ARBA00022452"/>
    </source>
</evidence>
<dbReference type="Gene3D" id="2.40.170.20">
    <property type="entry name" value="TonB-dependent receptor, beta-barrel domain"/>
    <property type="match status" value="1"/>
</dbReference>
<evidence type="ECO:0000256" key="6">
    <source>
        <dbReference type="ARBA" id="ARBA00023136"/>
    </source>
</evidence>
<keyword evidence="10" id="KW-0732">Signal</keyword>
<evidence type="ECO:0000256" key="10">
    <source>
        <dbReference type="SAM" id="SignalP"/>
    </source>
</evidence>
<keyword evidence="6 8" id="KW-0472">Membrane</keyword>